<keyword evidence="4" id="KW-1003">Cell membrane</keyword>
<evidence type="ECO:0000256" key="8">
    <source>
        <dbReference type="RuleBase" id="RU363032"/>
    </source>
</evidence>
<keyword evidence="6 8" id="KW-1133">Transmembrane helix</keyword>
<dbReference type="Proteomes" id="UP000095200">
    <property type="component" value="Unassembled WGS sequence"/>
</dbReference>
<feature type="domain" description="ABC transmembrane type-1" evidence="9">
    <location>
        <begin position="64"/>
        <end position="276"/>
    </location>
</feature>
<keyword evidence="11" id="KW-1185">Reference proteome</keyword>
<dbReference type="STRING" id="1592317.DPF_2496"/>
<keyword evidence="5 8" id="KW-0812">Transmembrane</keyword>
<dbReference type="Gene3D" id="1.10.3720.10">
    <property type="entry name" value="MetI-like"/>
    <property type="match status" value="1"/>
</dbReference>
<protein>
    <submittedName>
        <fullName evidence="10">ABC transporter permease</fullName>
    </submittedName>
</protein>
<evidence type="ECO:0000259" key="9">
    <source>
        <dbReference type="PROSITE" id="PS50928"/>
    </source>
</evidence>
<feature type="transmembrane region" description="Helical" evidence="8">
    <location>
        <begin position="66"/>
        <end position="90"/>
    </location>
</feature>
<evidence type="ECO:0000313" key="10">
    <source>
        <dbReference type="EMBL" id="GAU09763.1"/>
    </source>
</evidence>
<keyword evidence="7 8" id="KW-0472">Membrane</keyword>
<dbReference type="InterPro" id="IPR035906">
    <property type="entry name" value="MetI-like_sf"/>
</dbReference>
<sequence length="290" mass="32462">MVMTRRALLLRLSPLLIPYVSFFCAGVVLAFVQSLGLMSPVPLHQDYLDAYVRLFDSPWFYEMFGFSLYVALISALIATAGGTLLAYGIWGMPVVLRRMSVVYKTTLILPHIAIGFIIMVLCSQSGVLASLAHALGLIARPEEFPNMLYDQSGLGLIAAYTYKEMPFAILMVLGPLAGFDRRLVTCARMFGATRTAIFWRIILPHIAPAMHSAFIILFLYAFGAFDIPYILGSSKPAMLSIEVYNLYFKRDLINRPTALAMLMLMLLFSVLFIMLYSRVVASLRAQERKL</sequence>
<feature type="transmembrane region" description="Helical" evidence="8">
    <location>
        <begin position="111"/>
        <end position="134"/>
    </location>
</feature>
<dbReference type="GO" id="GO:0005886">
    <property type="term" value="C:plasma membrane"/>
    <property type="evidence" value="ECO:0007669"/>
    <property type="project" value="UniProtKB-SubCell"/>
</dbReference>
<accession>A0A194AKC1</accession>
<dbReference type="SUPFAM" id="SSF161098">
    <property type="entry name" value="MetI-like"/>
    <property type="match status" value="1"/>
</dbReference>
<feature type="transmembrane region" description="Helical" evidence="8">
    <location>
        <begin position="12"/>
        <end position="32"/>
    </location>
</feature>
<dbReference type="PANTHER" id="PTHR42929">
    <property type="entry name" value="INNER MEMBRANE ABC TRANSPORTER PERMEASE PROTEIN YDCU-RELATED-RELATED"/>
    <property type="match status" value="1"/>
</dbReference>
<organism evidence="10 11">
    <name type="scientific">Desulfoplanes formicivorans</name>
    <dbReference type="NCBI Taxonomy" id="1592317"/>
    <lineage>
        <taxon>Bacteria</taxon>
        <taxon>Pseudomonadati</taxon>
        <taxon>Thermodesulfobacteriota</taxon>
        <taxon>Desulfovibrionia</taxon>
        <taxon>Desulfovibrionales</taxon>
        <taxon>Desulfoplanaceae</taxon>
        <taxon>Desulfoplanes</taxon>
    </lineage>
</organism>
<reference evidence="11" key="1">
    <citation type="submission" date="2016-06" db="EMBL/GenBank/DDBJ databases">
        <title>Draft genome sequence of Desulfoplanes formicivorans strain Pf12B.</title>
        <authorList>
            <person name="Watanabe M."/>
            <person name="Kojima H."/>
            <person name="Fukui M."/>
        </authorList>
    </citation>
    <scope>NUCLEOTIDE SEQUENCE [LARGE SCALE GENOMIC DNA]</scope>
    <source>
        <strain evidence="11">Pf12B</strain>
    </source>
</reference>
<comment type="caution">
    <text evidence="10">The sequence shown here is derived from an EMBL/GenBank/DDBJ whole genome shotgun (WGS) entry which is preliminary data.</text>
</comment>
<comment type="subcellular location">
    <subcellularLocation>
        <location evidence="1 8">Cell membrane</location>
        <topology evidence="1 8">Multi-pass membrane protein</topology>
    </subcellularLocation>
</comment>
<dbReference type="AlphaFoldDB" id="A0A194AKC1"/>
<gene>
    <name evidence="10" type="ORF">DPF_2496</name>
</gene>
<evidence type="ECO:0000256" key="7">
    <source>
        <dbReference type="ARBA" id="ARBA00023136"/>
    </source>
</evidence>
<dbReference type="PROSITE" id="PS50928">
    <property type="entry name" value="ABC_TM1"/>
    <property type="match status" value="1"/>
</dbReference>
<evidence type="ECO:0000256" key="4">
    <source>
        <dbReference type="ARBA" id="ARBA00022475"/>
    </source>
</evidence>
<feature type="transmembrane region" description="Helical" evidence="8">
    <location>
        <begin position="258"/>
        <end position="281"/>
    </location>
</feature>
<evidence type="ECO:0000256" key="6">
    <source>
        <dbReference type="ARBA" id="ARBA00022989"/>
    </source>
</evidence>
<evidence type="ECO:0000256" key="2">
    <source>
        <dbReference type="ARBA" id="ARBA00007069"/>
    </source>
</evidence>
<keyword evidence="3 8" id="KW-0813">Transport</keyword>
<dbReference type="PANTHER" id="PTHR42929:SF1">
    <property type="entry name" value="INNER MEMBRANE ABC TRANSPORTER PERMEASE PROTEIN YDCU-RELATED"/>
    <property type="match status" value="1"/>
</dbReference>
<comment type="similarity">
    <text evidence="2">Belongs to the binding-protein-dependent transport system permease family. CysTW subfamily.</text>
</comment>
<dbReference type="CDD" id="cd06261">
    <property type="entry name" value="TM_PBP2"/>
    <property type="match status" value="1"/>
</dbReference>
<name>A0A194AKC1_9BACT</name>
<proteinExistence type="inferred from homology"/>
<evidence type="ECO:0000256" key="5">
    <source>
        <dbReference type="ARBA" id="ARBA00022692"/>
    </source>
</evidence>
<feature type="transmembrane region" description="Helical" evidence="8">
    <location>
        <begin position="197"/>
        <end position="222"/>
    </location>
</feature>
<evidence type="ECO:0000313" key="11">
    <source>
        <dbReference type="Proteomes" id="UP000095200"/>
    </source>
</evidence>
<dbReference type="GO" id="GO:0055085">
    <property type="term" value="P:transmembrane transport"/>
    <property type="evidence" value="ECO:0007669"/>
    <property type="project" value="InterPro"/>
</dbReference>
<evidence type="ECO:0000256" key="3">
    <source>
        <dbReference type="ARBA" id="ARBA00022448"/>
    </source>
</evidence>
<feature type="transmembrane region" description="Helical" evidence="8">
    <location>
        <begin position="154"/>
        <end position="176"/>
    </location>
</feature>
<dbReference type="InterPro" id="IPR000515">
    <property type="entry name" value="MetI-like"/>
</dbReference>
<dbReference type="Pfam" id="PF00528">
    <property type="entry name" value="BPD_transp_1"/>
    <property type="match status" value="1"/>
</dbReference>
<dbReference type="EMBL" id="BDFE01000020">
    <property type="protein sequence ID" value="GAU09763.1"/>
    <property type="molecule type" value="Genomic_DNA"/>
</dbReference>
<evidence type="ECO:0000256" key="1">
    <source>
        <dbReference type="ARBA" id="ARBA00004651"/>
    </source>
</evidence>